<dbReference type="GO" id="GO:0005829">
    <property type="term" value="C:cytosol"/>
    <property type="evidence" value="ECO:0007669"/>
    <property type="project" value="TreeGrafter"/>
</dbReference>
<dbReference type="Proteomes" id="UP000198935">
    <property type="component" value="Unassembled WGS sequence"/>
</dbReference>
<dbReference type="InterPro" id="IPR036291">
    <property type="entry name" value="NAD(P)-bd_dom_sf"/>
</dbReference>
<proteinExistence type="inferred from homology"/>
<protein>
    <recommendedName>
        <fullName evidence="2">dTDP-4-dehydrorhamnose reductase</fullName>
        <ecNumber evidence="2">1.1.1.133</ecNumber>
    </recommendedName>
</protein>
<keyword evidence="5" id="KW-1185">Reference proteome</keyword>
<dbReference type="PANTHER" id="PTHR10491">
    <property type="entry name" value="DTDP-4-DEHYDRORHAMNOSE REDUCTASE"/>
    <property type="match status" value="1"/>
</dbReference>
<gene>
    <name evidence="4" type="ORF">SAMN05421736_101559</name>
</gene>
<dbReference type="Pfam" id="PF04321">
    <property type="entry name" value="RmlD_sub_bind"/>
    <property type="match status" value="1"/>
</dbReference>
<dbReference type="NCBIfam" id="TIGR01214">
    <property type="entry name" value="rmlD"/>
    <property type="match status" value="1"/>
</dbReference>
<feature type="domain" description="RmlD-like substrate binding" evidence="3">
    <location>
        <begin position="9"/>
        <end position="283"/>
    </location>
</feature>
<accession>A0A1H3HNF4</accession>
<dbReference type="STRING" id="1503961.SAMN05421736_101559"/>
<sequence>MLENTESPILITGKSGQLSTALQAGCAARGLPYIALGRKEMDITNKVKVEATVRSIAPAVILHTAALTDVDGAEREPERCVDINVRGTQHLLEAAAAVKASFLYISSDYVFRGDGQLPLAVDAAPSPVNQYGFTKWLGEEAVKAYPYPWWIVRTSWLFGGKGKHFARTIAEQALKERKISVVDDQCGAPTYVTDLAETIFFILDKSPGIYHAANRGHCSRWEWAQYIYWRVGREPSHVDRINSRQRKQEAKRPAYSVLDLSKLVESSIPQLRDWQAAVDDYLALEGWLDD</sequence>
<comment type="similarity">
    <text evidence="1 2">Belongs to the dTDP-4-dehydrorhamnose reductase family.</text>
</comment>
<evidence type="ECO:0000313" key="4">
    <source>
        <dbReference type="EMBL" id="SDY17056.1"/>
    </source>
</evidence>
<comment type="function">
    <text evidence="2">Catalyzes the reduction of dTDP-6-deoxy-L-lyxo-4-hexulose to yield dTDP-L-rhamnose.</text>
</comment>
<dbReference type="InterPro" id="IPR005913">
    <property type="entry name" value="dTDP_dehydrorham_reduct"/>
</dbReference>
<dbReference type="SUPFAM" id="SSF51735">
    <property type="entry name" value="NAD(P)-binding Rossmann-fold domains"/>
    <property type="match status" value="1"/>
</dbReference>
<dbReference type="AlphaFoldDB" id="A0A1H3HNF4"/>
<dbReference type="Gene3D" id="3.40.50.720">
    <property type="entry name" value="NAD(P)-binding Rossmann-like Domain"/>
    <property type="match status" value="1"/>
</dbReference>
<dbReference type="PANTHER" id="PTHR10491:SF4">
    <property type="entry name" value="METHIONINE ADENOSYLTRANSFERASE 2 SUBUNIT BETA"/>
    <property type="match status" value="1"/>
</dbReference>
<dbReference type="InterPro" id="IPR029903">
    <property type="entry name" value="RmlD-like-bd"/>
</dbReference>
<evidence type="ECO:0000313" key="5">
    <source>
        <dbReference type="Proteomes" id="UP000198935"/>
    </source>
</evidence>
<dbReference type="EMBL" id="FNPI01000001">
    <property type="protein sequence ID" value="SDY17056.1"/>
    <property type="molecule type" value="Genomic_DNA"/>
</dbReference>
<dbReference type="UniPathway" id="UPA00124"/>
<evidence type="ECO:0000256" key="1">
    <source>
        <dbReference type="ARBA" id="ARBA00010944"/>
    </source>
</evidence>
<keyword evidence="2" id="KW-0521">NADP</keyword>
<reference evidence="5" key="1">
    <citation type="submission" date="2016-10" db="EMBL/GenBank/DDBJ databases">
        <authorList>
            <person name="Varghese N."/>
            <person name="Submissions S."/>
        </authorList>
    </citation>
    <scope>NUCLEOTIDE SEQUENCE [LARGE SCALE GENOMIC DNA]</scope>
    <source>
        <strain evidence="5">SP</strain>
    </source>
</reference>
<dbReference type="GO" id="GO:0008831">
    <property type="term" value="F:dTDP-4-dehydrorhamnose reductase activity"/>
    <property type="evidence" value="ECO:0007669"/>
    <property type="project" value="UniProtKB-EC"/>
</dbReference>
<dbReference type="CDD" id="cd05254">
    <property type="entry name" value="dTDP_HR_like_SDR_e"/>
    <property type="match status" value="1"/>
</dbReference>
<evidence type="ECO:0000259" key="3">
    <source>
        <dbReference type="Pfam" id="PF04321"/>
    </source>
</evidence>
<organism evidence="4 5">
    <name type="scientific">Evansella caseinilytica</name>
    <dbReference type="NCBI Taxonomy" id="1503961"/>
    <lineage>
        <taxon>Bacteria</taxon>
        <taxon>Bacillati</taxon>
        <taxon>Bacillota</taxon>
        <taxon>Bacilli</taxon>
        <taxon>Bacillales</taxon>
        <taxon>Bacillaceae</taxon>
        <taxon>Evansella</taxon>
    </lineage>
</organism>
<keyword evidence="2" id="KW-0560">Oxidoreductase</keyword>
<dbReference type="EC" id="1.1.1.133" evidence="2"/>
<dbReference type="Gene3D" id="3.90.25.10">
    <property type="entry name" value="UDP-galactose 4-epimerase, domain 1"/>
    <property type="match status" value="1"/>
</dbReference>
<comment type="pathway">
    <text evidence="2">Carbohydrate biosynthesis; dTDP-L-rhamnose biosynthesis.</text>
</comment>
<evidence type="ECO:0000256" key="2">
    <source>
        <dbReference type="RuleBase" id="RU364082"/>
    </source>
</evidence>
<dbReference type="GO" id="GO:0019305">
    <property type="term" value="P:dTDP-rhamnose biosynthetic process"/>
    <property type="evidence" value="ECO:0007669"/>
    <property type="project" value="UniProtKB-UniPathway"/>
</dbReference>
<name>A0A1H3HNF4_9BACI</name>